<name>A0A367ETR6_9ACTN</name>
<gene>
    <name evidence="1" type="ORF">DQ384_36550</name>
</gene>
<dbReference type="GO" id="GO:0016740">
    <property type="term" value="F:transferase activity"/>
    <property type="evidence" value="ECO:0007669"/>
    <property type="project" value="UniProtKB-KW"/>
</dbReference>
<proteinExistence type="predicted"/>
<organism evidence="1 2">
    <name type="scientific">Sphaerisporangium album</name>
    <dbReference type="NCBI Taxonomy" id="509200"/>
    <lineage>
        <taxon>Bacteria</taxon>
        <taxon>Bacillati</taxon>
        <taxon>Actinomycetota</taxon>
        <taxon>Actinomycetes</taxon>
        <taxon>Streptosporangiales</taxon>
        <taxon>Streptosporangiaceae</taxon>
        <taxon>Sphaerisporangium</taxon>
    </lineage>
</organism>
<sequence>MIVPIEFRRMTGSDATAALDERFVTAYEEIYSEPPYAGITLYGREQYLARTRAQVQRPGFELVAVEDGDHLAGFSFGYTMPAGTWWGGESTEPASPLREVDKFTVIELILRKPYRGAGTGGRLLREILAGRPEPWATLLAHPQAPARAMYDHWGWRLAGTCHPTPEAPVLDAMVRPLGTTEQ</sequence>
<dbReference type="Gene3D" id="3.40.630.30">
    <property type="match status" value="1"/>
</dbReference>
<dbReference type="EMBL" id="QOIL01000030">
    <property type="protein sequence ID" value="RCG21129.1"/>
    <property type="molecule type" value="Genomic_DNA"/>
</dbReference>
<reference evidence="1 2" key="1">
    <citation type="submission" date="2018-06" db="EMBL/GenBank/DDBJ databases">
        <title>Sphaerisporangium craniellae sp. nov., isolated from a marine sponge in the South China Sea.</title>
        <authorList>
            <person name="Li L."/>
        </authorList>
    </citation>
    <scope>NUCLEOTIDE SEQUENCE [LARGE SCALE GENOMIC DNA]</scope>
    <source>
        <strain evidence="1 2">CCTCC AA 208026</strain>
    </source>
</reference>
<dbReference type="Proteomes" id="UP000253094">
    <property type="component" value="Unassembled WGS sequence"/>
</dbReference>
<dbReference type="SUPFAM" id="SSF55729">
    <property type="entry name" value="Acyl-CoA N-acyltransferases (Nat)"/>
    <property type="match status" value="1"/>
</dbReference>
<protein>
    <submittedName>
        <fullName evidence="1">N-acetyltransferase</fullName>
    </submittedName>
</protein>
<keyword evidence="1" id="KW-0808">Transferase</keyword>
<keyword evidence="2" id="KW-1185">Reference proteome</keyword>
<dbReference type="InterPro" id="IPR016181">
    <property type="entry name" value="Acyl_CoA_acyltransferase"/>
</dbReference>
<dbReference type="AlphaFoldDB" id="A0A367ETR6"/>
<evidence type="ECO:0000313" key="2">
    <source>
        <dbReference type="Proteomes" id="UP000253094"/>
    </source>
</evidence>
<evidence type="ECO:0000313" key="1">
    <source>
        <dbReference type="EMBL" id="RCG21129.1"/>
    </source>
</evidence>
<accession>A0A367ETR6</accession>
<comment type="caution">
    <text evidence="1">The sequence shown here is derived from an EMBL/GenBank/DDBJ whole genome shotgun (WGS) entry which is preliminary data.</text>
</comment>